<comment type="caution">
    <text evidence="1">The sequence shown here is derived from an EMBL/GenBank/DDBJ whole genome shotgun (WGS) entry which is preliminary data.</text>
</comment>
<sequence>MARRSARAPLNVYLNARLVGRLRRKSSSGPRR</sequence>
<accession>A0A560J524</accession>
<name>A0A560J524_9BRAD</name>
<gene>
    <name evidence="1" type="ORF">FBZ95_11621</name>
</gene>
<dbReference type="AlphaFoldDB" id="A0A560J524"/>
<keyword evidence="2" id="KW-1185">Reference proteome</keyword>
<organism evidence="1 2">
    <name type="scientific">Bradyrhizobium sacchari</name>
    <dbReference type="NCBI Taxonomy" id="1399419"/>
    <lineage>
        <taxon>Bacteria</taxon>
        <taxon>Pseudomonadati</taxon>
        <taxon>Pseudomonadota</taxon>
        <taxon>Alphaproteobacteria</taxon>
        <taxon>Hyphomicrobiales</taxon>
        <taxon>Nitrobacteraceae</taxon>
        <taxon>Bradyrhizobium</taxon>
    </lineage>
</organism>
<dbReference type="Proteomes" id="UP000315914">
    <property type="component" value="Unassembled WGS sequence"/>
</dbReference>
<reference evidence="1 2" key="1">
    <citation type="submission" date="2019-06" db="EMBL/GenBank/DDBJ databases">
        <title>Genomic Encyclopedia of Type Strains, Phase IV (KMG-V): Genome sequencing to study the core and pangenomes of soil and plant-associated prokaryotes.</title>
        <authorList>
            <person name="Whitman W."/>
        </authorList>
    </citation>
    <scope>NUCLEOTIDE SEQUENCE [LARGE SCALE GENOMIC DNA]</scope>
    <source>
        <strain evidence="1 2">BR 10556</strain>
    </source>
</reference>
<evidence type="ECO:0000313" key="2">
    <source>
        <dbReference type="Proteomes" id="UP000315914"/>
    </source>
</evidence>
<proteinExistence type="predicted"/>
<protein>
    <submittedName>
        <fullName evidence="1">Uncharacterized protein</fullName>
    </submittedName>
</protein>
<dbReference type="EMBL" id="VITW01000016">
    <property type="protein sequence ID" value="TWB66318.1"/>
    <property type="molecule type" value="Genomic_DNA"/>
</dbReference>
<evidence type="ECO:0000313" key="1">
    <source>
        <dbReference type="EMBL" id="TWB66318.1"/>
    </source>
</evidence>